<proteinExistence type="predicted"/>
<evidence type="ECO:0000256" key="1">
    <source>
        <dbReference type="SAM" id="MobiDB-lite"/>
    </source>
</evidence>
<accession>A0ABP8V749</accession>
<keyword evidence="3" id="KW-1185">Reference proteome</keyword>
<organism evidence="2 3">
    <name type="scientific">Kistimonas scapharcae</name>
    <dbReference type="NCBI Taxonomy" id="1036133"/>
    <lineage>
        <taxon>Bacteria</taxon>
        <taxon>Pseudomonadati</taxon>
        <taxon>Pseudomonadota</taxon>
        <taxon>Gammaproteobacteria</taxon>
        <taxon>Oceanospirillales</taxon>
        <taxon>Endozoicomonadaceae</taxon>
        <taxon>Kistimonas</taxon>
    </lineage>
</organism>
<reference evidence="3" key="1">
    <citation type="journal article" date="2019" name="Int. J. Syst. Evol. Microbiol.">
        <title>The Global Catalogue of Microorganisms (GCM) 10K type strain sequencing project: providing services to taxonomists for standard genome sequencing and annotation.</title>
        <authorList>
            <consortium name="The Broad Institute Genomics Platform"/>
            <consortium name="The Broad Institute Genome Sequencing Center for Infectious Disease"/>
            <person name="Wu L."/>
            <person name="Ma J."/>
        </authorList>
    </citation>
    <scope>NUCLEOTIDE SEQUENCE [LARGE SCALE GENOMIC DNA]</scope>
    <source>
        <strain evidence="3">JCM 17805</strain>
    </source>
</reference>
<dbReference type="Proteomes" id="UP001500604">
    <property type="component" value="Unassembled WGS sequence"/>
</dbReference>
<evidence type="ECO:0000313" key="2">
    <source>
        <dbReference type="EMBL" id="GAA4651379.1"/>
    </source>
</evidence>
<protein>
    <recommendedName>
        <fullName evidence="4">DUF11 domain-containing protein</fullName>
    </recommendedName>
</protein>
<dbReference type="PANTHER" id="PTHR34819">
    <property type="entry name" value="LARGE CYSTEINE-RICH PERIPLASMIC PROTEIN OMCB"/>
    <property type="match status" value="1"/>
</dbReference>
<evidence type="ECO:0000313" key="3">
    <source>
        <dbReference type="Proteomes" id="UP001500604"/>
    </source>
</evidence>
<comment type="caution">
    <text evidence="2">The sequence shown here is derived from an EMBL/GenBank/DDBJ whole genome shotgun (WGS) entry which is preliminary data.</text>
</comment>
<evidence type="ECO:0008006" key="4">
    <source>
        <dbReference type="Google" id="ProtNLM"/>
    </source>
</evidence>
<sequence length="675" mass="71590">MLSATVGDTVEVILSYERQGKNGNSKLVVTDQLPEVMEFDTDSPVQRCAEDGRDCEALVSPIPNSKDGYEVTLPNGDIKRATVKAQLTGHKASEKGQIRFFATIKQGFEGQTHFNEAEYFSCRGSGGKSERDRKKGSCVDTQTSNRVPITITGPGVTINGSPYDSAKDRGEPVTIQTASPGGTIEFINYVWNTGTDPQNYTVALLPDTAKSQVPFPAGTEYCLSTTEQCSAFSSHPTLAVQGLDAGKSRKIRLRVKLPDTVNAQEEGYFVLLEASLSSDPSDRKVRDTVLNRLVQITDSSSSVDMTYGRPVQGDASVPGKGPGPESEPVKTLSGQPGKSVTFDALFVNNTGGAIDTYNLQLVSASGASLPEGFTAQFVNTGNQPTANSGSVKAGEHVPLKLVVGLPAAATDGSHDFHVVAVSPVTGAKDRLTVRIAISDDAGLVLEPNGEGQVTPGSFITFAHRLTNNSNNAVDNLSLVLSDSLKSQGWQSVLYRDLDGDGVLSGSDTAINSPVSLAGNKTLHLLVKVFAPANASMGIRNVTTLTVIGEDGQRLTVTDTATVNTTSVVIIKEQAPWDCLAAVPVQFRIDAFPARPGTCVVYRLTARNEGVEAVQNVVIHDAAPNFTEFYPHGGLPKTTGRQVVQPNVSGTLINAQWPEGLQPGDSVSLIFAIQIQ</sequence>
<feature type="region of interest" description="Disordered" evidence="1">
    <location>
        <begin position="306"/>
        <end position="335"/>
    </location>
</feature>
<gene>
    <name evidence="2" type="ORF">GCM10023116_36630</name>
</gene>
<dbReference type="NCBIfam" id="TIGR01451">
    <property type="entry name" value="B_ant_repeat"/>
    <property type="match status" value="1"/>
</dbReference>
<name>A0ABP8V749_9GAMM</name>
<dbReference type="InterPro" id="IPR051172">
    <property type="entry name" value="Chlamydia_OmcB"/>
</dbReference>
<dbReference type="InterPro" id="IPR047589">
    <property type="entry name" value="DUF11_rpt"/>
</dbReference>
<dbReference type="EMBL" id="BAABFL010000450">
    <property type="protein sequence ID" value="GAA4651379.1"/>
    <property type="molecule type" value="Genomic_DNA"/>
</dbReference>